<feature type="domain" description="YknX-like beta-barrel" evidence="6">
    <location>
        <begin position="300"/>
        <end position="393"/>
    </location>
</feature>
<sequence length="479" mass="51549">MLKLNIKKLKPKGISLSSLKPKGKLKKKVIFLIVIFVVVIALIIGKIIMPKPVPSAKCTTLSKGEIVNKVSVLGKIKSQESTNIYSTVDNVIKEVKVKEGDEVKAGDVLAILDSSGLEKDIEQQTAAADADDASSRADIDSTKKAYDDALRLHDESVNSEIKNAEEALRVAKINLDDKNKIYEKNKTLFSAGAITESDLDKTKIDFETASSDYEKAKVSLEDAKAKSDQALNTAKSSYETAQAKGNDKSKRIGIEKLKQQLDNCVIKATTDGTITNVNAVVGNPGSGILFQIENLDNVEITVPIKEVDIANVKVGQKAEIKTEATGEEIIAGEVMSISPVAGKEAMLQSQGKSASGMQPQSQDTSSDSGFEAKVKVDDKNENMKVGMSARVNIITSEKSDIYAVSSENIVGDGDNKSIYVAEKDGQKPNEYIIKELPINTGLESDFNIEISGEGISDGIFVIDDPSTCKVGEKIQIKGE</sequence>
<dbReference type="PRINTS" id="PR01490">
    <property type="entry name" value="RTXTOXIND"/>
</dbReference>
<dbReference type="STRING" id="169679.CSACC_02800"/>
<organism evidence="7 8">
    <name type="scientific">Clostridium saccharobutylicum</name>
    <dbReference type="NCBI Taxonomy" id="169679"/>
    <lineage>
        <taxon>Bacteria</taxon>
        <taxon>Bacillati</taxon>
        <taxon>Bacillota</taxon>
        <taxon>Clostridia</taxon>
        <taxon>Eubacteriales</taxon>
        <taxon>Clostridiaceae</taxon>
        <taxon>Clostridium</taxon>
    </lineage>
</organism>
<dbReference type="Proteomes" id="UP000191154">
    <property type="component" value="Unassembled WGS sequence"/>
</dbReference>
<comment type="caution">
    <text evidence="7">The sequence shown here is derived from an EMBL/GenBank/DDBJ whole genome shotgun (WGS) entry which is preliminary data.</text>
</comment>
<name>A0A1S8N4H8_CLOSA</name>
<dbReference type="Gene3D" id="2.40.30.170">
    <property type="match status" value="1"/>
</dbReference>
<dbReference type="EMBL" id="LZYZ01000005">
    <property type="protein sequence ID" value="OOM11315.1"/>
    <property type="molecule type" value="Genomic_DNA"/>
</dbReference>
<evidence type="ECO:0000259" key="6">
    <source>
        <dbReference type="Pfam" id="PF25990"/>
    </source>
</evidence>
<keyword evidence="4" id="KW-0472">Membrane</keyword>
<evidence type="ECO:0000256" key="2">
    <source>
        <dbReference type="ARBA" id="ARBA00023054"/>
    </source>
</evidence>
<feature type="domain" description="CzcB-like barrel-sandwich hybrid" evidence="5">
    <location>
        <begin position="82"/>
        <end position="283"/>
    </location>
</feature>
<evidence type="ECO:0000256" key="3">
    <source>
        <dbReference type="SAM" id="MobiDB-lite"/>
    </source>
</evidence>
<evidence type="ECO:0000313" key="7">
    <source>
        <dbReference type="EMBL" id="OOM11315.1"/>
    </source>
</evidence>
<keyword evidence="4" id="KW-0812">Transmembrane</keyword>
<evidence type="ECO:0000256" key="1">
    <source>
        <dbReference type="ARBA" id="ARBA00004196"/>
    </source>
</evidence>
<dbReference type="GO" id="GO:0030313">
    <property type="term" value="C:cell envelope"/>
    <property type="evidence" value="ECO:0007669"/>
    <property type="project" value="UniProtKB-SubCell"/>
</dbReference>
<keyword evidence="2" id="KW-0175">Coiled coil</keyword>
<dbReference type="InterPro" id="IPR058647">
    <property type="entry name" value="BSH_CzcB-like"/>
</dbReference>
<evidence type="ECO:0000256" key="4">
    <source>
        <dbReference type="SAM" id="Phobius"/>
    </source>
</evidence>
<feature type="region of interest" description="Disordered" evidence="3">
    <location>
        <begin position="345"/>
        <end position="370"/>
    </location>
</feature>
<accession>A0A1S8N4H8</accession>
<protein>
    <submittedName>
        <fullName evidence="7">Colicin V secretion protein CvaA</fullName>
    </submittedName>
</protein>
<dbReference type="Pfam" id="PF25973">
    <property type="entry name" value="BSH_CzcB"/>
    <property type="match status" value="1"/>
</dbReference>
<gene>
    <name evidence="7" type="primary">cvaA</name>
    <name evidence="7" type="ORF">CLOSAC_28730</name>
</gene>
<dbReference type="AlphaFoldDB" id="A0A1S8N4H8"/>
<feature type="compositionally biased region" description="Polar residues" evidence="3">
    <location>
        <begin position="347"/>
        <end position="368"/>
    </location>
</feature>
<dbReference type="RefSeq" id="WP_077865977.1">
    <property type="nucleotide sequence ID" value="NZ_LZYZ01000005.1"/>
</dbReference>
<dbReference type="InterPro" id="IPR058636">
    <property type="entry name" value="Beta-barrel_YknX"/>
</dbReference>
<proteinExistence type="predicted"/>
<reference evidence="7 8" key="1">
    <citation type="submission" date="2016-05" db="EMBL/GenBank/DDBJ databases">
        <title>Microbial solvent formation.</title>
        <authorList>
            <person name="Poehlein A."/>
            <person name="Montoya Solano J.D."/>
            <person name="Flitsch S."/>
            <person name="Krabben P."/>
            <person name="Duerre P."/>
            <person name="Daniel R."/>
        </authorList>
    </citation>
    <scope>NUCLEOTIDE SEQUENCE [LARGE SCALE GENOMIC DNA]</scope>
    <source>
        <strain evidence="7 8">L1-8</strain>
    </source>
</reference>
<dbReference type="Gene3D" id="2.40.50.100">
    <property type="match status" value="1"/>
</dbReference>
<dbReference type="Pfam" id="PF25990">
    <property type="entry name" value="Beta-barrel_YknX"/>
    <property type="match status" value="1"/>
</dbReference>
<dbReference type="SUPFAM" id="SSF111369">
    <property type="entry name" value="HlyD-like secretion proteins"/>
    <property type="match status" value="2"/>
</dbReference>
<feature type="transmembrane region" description="Helical" evidence="4">
    <location>
        <begin position="29"/>
        <end position="49"/>
    </location>
</feature>
<comment type="subcellular location">
    <subcellularLocation>
        <location evidence="1">Cell envelope</location>
    </subcellularLocation>
</comment>
<evidence type="ECO:0000259" key="5">
    <source>
        <dbReference type="Pfam" id="PF25973"/>
    </source>
</evidence>
<dbReference type="Gene3D" id="1.10.287.470">
    <property type="entry name" value="Helix hairpin bin"/>
    <property type="match status" value="1"/>
</dbReference>
<evidence type="ECO:0000313" key="8">
    <source>
        <dbReference type="Proteomes" id="UP000191154"/>
    </source>
</evidence>
<dbReference type="InterPro" id="IPR050465">
    <property type="entry name" value="UPF0194_transport"/>
</dbReference>
<dbReference type="SUPFAM" id="SSF56954">
    <property type="entry name" value="Outer membrane efflux proteins (OEP)"/>
    <property type="match status" value="1"/>
</dbReference>
<keyword evidence="4" id="KW-1133">Transmembrane helix</keyword>
<dbReference type="PANTHER" id="PTHR32347:SF14">
    <property type="entry name" value="EFFLUX SYSTEM COMPONENT YKNX-RELATED"/>
    <property type="match status" value="1"/>
</dbReference>
<dbReference type="PANTHER" id="PTHR32347">
    <property type="entry name" value="EFFLUX SYSTEM COMPONENT YKNX-RELATED"/>
    <property type="match status" value="1"/>
</dbReference>